<keyword evidence="2" id="KW-0479">Metal-binding</keyword>
<comment type="subcellular location">
    <subcellularLocation>
        <location evidence="1">Nucleus</location>
    </subcellularLocation>
</comment>
<evidence type="ECO:0000256" key="4">
    <source>
        <dbReference type="ARBA" id="ARBA00022771"/>
    </source>
</evidence>
<dbReference type="SMART" id="SM00355">
    <property type="entry name" value="ZnF_C2H2"/>
    <property type="match status" value="3"/>
</dbReference>
<dbReference type="Proteomes" id="UP001328107">
    <property type="component" value="Unassembled WGS sequence"/>
</dbReference>
<name>A0AAN5CRG8_9BILA</name>
<evidence type="ECO:0000313" key="11">
    <source>
        <dbReference type="EMBL" id="GMR49383.1"/>
    </source>
</evidence>
<dbReference type="FunFam" id="3.30.160.60:FF:000100">
    <property type="entry name" value="Zinc finger 45-like"/>
    <property type="match status" value="1"/>
</dbReference>
<feature type="domain" description="C2H2-type" evidence="10">
    <location>
        <begin position="113"/>
        <end position="140"/>
    </location>
</feature>
<keyword evidence="12" id="KW-1185">Reference proteome</keyword>
<reference evidence="12" key="1">
    <citation type="submission" date="2022-10" db="EMBL/GenBank/DDBJ databases">
        <title>Genome assembly of Pristionchus species.</title>
        <authorList>
            <person name="Yoshida K."/>
            <person name="Sommer R.J."/>
        </authorList>
    </citation>
    <scope>NUCLEOTIDE SEQUENCE [LARGE SCALE GENOMIC DNA]</scope>
    <source>
        <strain evidence="12">RS5460</strain>
    </source>
</reference>
<evidence type="ECO:0000256" key="7">
    <source>
        <dbReference type="ARBA" id="ARBA00023163"/>
    </source>
</evidence>
<dbReference type="GO" id="GO:0000981">
    <property type="term" value="F:DNA-binding transcription factor activity, RNA polymerase II-specific"/>
    <property type="evidence" value="ECO:0007669"/>
    <property type="project" value="TreeGrafter"/>
</dbReference>
<keyword evidence="4 9" id="KW-0863">Zinc-finger</keyword>
<dbReference type="PANTHER" id="PTHR24394:SF48">
    <property type="entry name" value="ZINC FINGER PROTEIN 771"/>
    <property type="match status" value="1"/>
</dbReference>
<evidence type="ECO:0000256" key="3">
    <source>
        <dbReference type="ARBA" id="ARBA00022737"/>
    </source>
</evidence>
<keyword evidence="3" id="KW-0677">Repeat</keyword>
<evidence type="ECO:0000256" key="2">
    <source>
        <dbReference type="ARBA" id="ARBA00022723"/>
    </source>
</evidence>
<keyword evidence="5" id="KW-0862">Zinc</keyword>
<evidence type="ECO:0000256" key="8">
    <source>
        <dbReference type="ARBA" id="ARBA00023242"/>
    </source>
</evidence>
<dbReference type="PANTHER" id="PTHR24394">
    <property type="entry name" value="ZINC FINGER PROTEIN"/>
    <property type="match status" value="1"/>
</dbReference>
<organism evidence="11 12">
    <name type="scientific">Pristionchus mayeri</name>
    <dbReference type="NCBI Taxonomy" id="1317129"/>
    <lineage>
        <taxon>Eukaryota</taxon>
        <taxon>Metazoa</taxon>
        <taxon>Ecdysozoa</taxon>
        <taxon>Nematoda</taxon>
        <taxon>Chromadorea</taxon>
        <taxon>Rhabditida</taxon>
        <taxon>Rhabditina</taxon>
        <taxon>Diplogasteromorpha</taxon>
        <taxon>Diplogasteroidea</taxon>
        <taxon>Neodiplogasteridae</taxon>
        <taxon>Pristionchus</taxon>
    </lineage>
</organism>
<sequence>VLTNALIPNIVPLYEIFCPSTGNSHPIGNMDLISAEKMNDTVERIETASMSKDVKYYLCSECGKSIRGQVFFASHMRHHSGERSFACPHCDNSFRSPSYRNKHVRNVHKKKPFICFSCDEQFDRKDDLKRHLLKNEGHQAMSESVFPNGEETLDEGLIDEQPGPSRNC</sequence>
<dbReference type="PROSITE" id="PS50157">
    <property type="entry name" value="ZINC_FINGER_C2H2_2"/>
    <property type="match status" value="3"/>
</dbReference>
<keyword evidence="8" id="KW-0539">Nucleus</keyword>
<comment type="caution">
    <text evidence="11">The sequence shown here is derived from an EMBL/GenBank/DDBJ whole genome shotgun (WGS) entry which is preliminary data.</text>
</comment>
<evidence type="ECO:0000256" key="9">
    <source>
        <dbReference type="PROSITE-ProRule" id="PRU00042"/>
    </source>
</evidence>
<dbReference type="AlphaFoldDB" id="A0AAN5CRG8"/>
<keyword evidence="6" id="KW-0805">Transcription regulation</keyword>
<feature type="domain" description="C2H2-type" evidence="10">
    <location>
        <begin position="85"/>
        <end position="113"/>
    </location>
</feature>
<feature type="domain" description="C2H2-type" evidence="10">
    <location>
        <begin position="57"/>
        <end position="84"/>
    </location>
</feature>
<dbReference type="PROSITE" id="PS00028">
    <property type="entry name" value="ZINC_FINGER_C2H2_1"/>
    <property type="match status" value="2"/>
</dbReference>
<evidence type="ECO:0000256" key="1">
    <source>
        <dbReference type="ARBA" id="ARBA00004123"/>
    </source>
</evidence>
<gene>
    <name evidence="11" type="ORF">PMAYCL1PPCAC_19578</name>
</gene>
<evidence type="ECO:0000256" key="6">
    <source>
        <dbReference type="ARBA" id="ARBA00023015"/>
    </source>
</evidence>
<proteinExistence type="predicted"/>
<dbReference type="GO" id="GO:0005634">
    <property type="term" value="C:nucleus"/>
    <property type="evidence" value="ECO:0007669"/>
    <property type="project" value="UniProtKB-SubCell"/>
</dbReference>
<evidence type="ECO:0000259" key="10">
    <source>
        <dbReference type="PROSITE" id="PS50157"/>
    </source>
</evidence>
<dbReference type="GO" id="GO:0003677">
    <property type="term" value="F:DNA binding"/>
    <property type="evidence" value="ECO:0007669"/>
    <property type="project" value="UniProtKB-KW"/>
</dbReference>
<evidence type="ECO:0000313" key="12">
    <source>
        <dbReference type="Proteomes" id="UP001328107"/>
    </source>
</evidence>
<dbReference type="SUPFAM" id="SSF57667">
    <property type="entry name" value="beta-beta-alpha zinc fingers"/>
    <property type="match status" value="2"/>
</dbReference>
<dbReference type="InterPro" id="IPR013087">
    <property type="entry name" value="Znf_C2H2_type"/>
</dbReference>
<feature type="non-terminal residue" evidence="11">
    <location>
        <position position="1"/>
    </location>
</feature>
<dbReference type="Pfam" id="PF00096">
    <property type="entry name" value="zf-C2H2"/>
    <property type="match status" value="2"/>
</dbReference>
<dbReference type="EMBL" id="BTRK01000004">
    <property type="protein sequence ID" value="GMR49383.1"/>
    <property type="molecule type" value="Genomic_DNA"/>
</dbReference>
<dbReference type="Gene3D" id="3.30.160.60">
    <property type="entry name" value="Classic Zinc Finger"/>
    <property type="match status" value="2"/>
</dbReference>
<keyword evidence="7" id="KW-0804">Transcription</keyword>
<dbReference type="GO" id="GO:0008270">
    <property type="term" value="F:zinc ion binding"/>
    <property type="evidence" value="ECO:0007669"/>
    <property type="project" value="UniProtKB-KW"/>
</dbReference>
<evidence type="ECO:0000256" key="5">
    <source>
        <dbReference type="ARBA" id="ARBA00022833"/>
    </source>
</evidence>
<protein>
    <recommendedName>
        <fullName evidence="10">C2H2-type domain-containing protein</fullName>
    </recommendedName>
</protein>
<accession>A0AAN5CRG8</accession>
<dbReference type="InterPro" id="IPR036236">
    <property type="entry name" value="Znf_C2H2_sf"/>
</dbReference>